<evidence type="ECO:0008006" key="4">
    <source>
        <dbReference type="Google" id="ProtNLM"/>
    </source>
</evidence>
<proteinExistence type="predicted"/>
<accession>A0A1V5SYF2</accession>
<dbReference type="GO" id="GO:0005737">
    <property type="term" value="C:cytoplasm"/>
    <property type="evidence" value="ECO:0007669"/>
    <property type="project" value="InterPro"/>
</dbReference>
<keyword evidence="2" id="KW-0119">Carbohydrate metabolism</keyword>
<dbReference type="PANTHER" id="PTHR36120:SF1">
    <property type="entry name" value="L-FUCOSE ISOMERASE C-TERMINAL DOMAIN-CONTAINING PROTEIN"/>
    <property type="match status" value="1"/>
</dbReference>
<evidence type="ECO:0000256" key="1">
    <source>
        <dbReference type="ARBA" id="ARBA00023235"/>
    </source>
</evidence>
<dbReference type="GO" id="GO:0005996">
    <property type="term" value="P:monosaccharide metabolic process"/>
    <property type="evidence" value="ECO:0007669"/>
    <property type="project" value="InterPro"/>
</dbReference>
<evidence type="ECO:0000313" key="3">
    <source>
        <dbReference type="EMBL" id="OQA59498.1"/>
    </source>
</evidence>
<dbReference type="SUPFAM" id="SSF53743">
    <property type="entry name" value="FucI/AraA N-terminal and middle domains"/>
    <property type="match status" value="1"/>
</dbReference>
<protein>
    <recommendedName>
        <fullName evidence="4">L-fucose isomerase C-terminal domain-containing protein</fullName>
    </recommendedName>
</protein>
<dbReference type="GO" id="GO:0016861">
    <property type="term" value="F:intramolecular oxidoreductase activity, interconverting aldoses and ketoses"/>
    <property type="evidence" value="ECO:0007669"/>
    <property type="project" value="InterPro"/>
</dbReference>
<organism evidence="3">
    <name type="scientific">Candidatus Atribacter allofermentans</name>
    <dbReference type="NCBI Taxonomy" id="1852833"/>
    <lineage>
        <taxon>Bacteria</taxon>
        <taxon>Pseudomonadati</taxon>
        <taxon>Atribacterota</taxon>
        <taxon>Atribacteria</taxon>
        <taxon>Atribacterales</taxon>
        <taxon>Atribacteraceae</taxon>
        <taxon>Atribacter</taxon>
    </lineage>
</organism>
<sequence length="439" mass="50160">MKAKLVPLYLKSSPDEKFYQQTSNLKTLFKEEIDLLNPIPLGEKLPEADAVIFPQILGEAYRKIDDFYNIKLPILVITSEFGTVSMWDWEVVSYLKMKGLEVFAPYNIEMSKKILKCLALKREMKTTKFLIFQENPGKGMQASIFKRFYWWEKECTEQINRKFGIGIIRKSLKQLAEEVKKIPEEEVAKIQNNLIIPIDNVTGRALGNALKLYLAVKKEIDWDATIKGIGTNCLNESYYFNTTPCLAWDLLFQEKGIMWACEADTLSLLTQHILYNILETPIMMSNVYPFLMGMAALKHEKIDSFPEIQNPDDHLLVAHCGYFGLIPRSFSNQWKLKPRVLEIVHEDATAIDGRFPEGKVTLAKIDSSLSSLLVVEGHLEKYVQFPGSDCRNGALIRVPDGHFLMNKLYSHHNCILIGHHKIDLEVIASVIGLDIEVLS</sequence>
<comment type="caution">
    <text evidence="3">The sequence shown here is derived from an EMBL/GenBank/DDBJ whole genome shotgun (WGS) entry which is preliminary data.</text>
</comment>
<dbReference type="AlphaFoldDB" id="A0A1V5SYF2"/>
<name>A0A1V5SYF2_9BACT</name>
<dbReference type="EMBL" id="MWBQ01000051">
    <property type="protein sequence ID" value="OQA59498.1"/>
    <property type="molecule type" value="Genomic_DNA"/>
</dbReference>
<dbReference type="PANTHER" id="PTHR36120">
    <property type="entry name" value="FUCOSE ISOMERASE"/>
    <property type="match status" value="1"/>
</dbReference>
<gene>
    <name evidence="3" type="ORF">BWY41_00845</name>
</gene>
<reference evidence="3" key="1">
    <citation type="submission" date="2017-02" db="EMBL/GenBank/DDBJ databases">
        <title>Delving into the versatile metabolic prowess of the omnipresent phylum Bacteroidetes.</title>
        <authorList>
            <person name="Nobu M.K."/>
            <person name="Mei R."/>
            <person name="Narihiro T."/>
            <person name="Kuroda K."/>
            <person name="Liu W.-T."/>
        </authorList>
    </citation>
    <scope>NUCLEOTIDE SEQUENCE</scope>
    <source>
        <strain evidence="3">ADurb.Bin276</strain>
    </source>
</reference>
<dbReference type="Proteomes" id="UP000485569">
    <property type="component" value="Unassembled WGS sequence"/>
</dbReference>
<evidence type="ECO:0000256" key="2">
    <source>
        <dbReference type="ARBA" id="ARBA00023277"/>
    </source>
</evidence>
<keyword evidence="1" id="KW-0413">Isomerase</keyword>
<dbReference type="InterPro" id="IPR009015">
    <property type="entry name" value="Fucose_isomerase_N/cen_sf"/>
</dbReference>